<dbReference type="KEGG" id="qsa:O6P43_030183"/>
<reference evidence="1" key="1">
    <citation type="journal article" date="2023" name="Science">
        <title>Elucidation of the pathway for biosynthesis of saponin adjuvants from the soapbark tree.</title>
        <authorList>
            <person name="Reed J."/>
            <person name="Orme A."/>
            <person name="El-Demerdash A."/>
            <person name="Owen C."/>
            <person name="Martin L.B.B."/>
            <person name="Misra R.C."/>
            <person name="Kikuchi S."/>
            <person name="Rejzek M."/>
            <person name="Martin A.C."/>
            <person name="Harkess A."/>
            <person name="Leebens-Mack J."/>
            <person name="Louveau T."/>
            <person name="Stephenson M.J."/>
            <person name="Osbourn A."/>
        </authorList>
    </citation>
    <scope>NUCLEOTIDE SEQUENCE</scope>
    <source>
        <strain evidence="1">S10</strain>
    </source>
</reference>
<name>A0AAD7L295_QUISA</name>
<proteinExistence type="predicted"/>
<keyword evidence="1" id="KW-0808">Transferase</keyword>
<comment type="caution">
    <text evidence="1">The sequence shown here is derived from an EMBL/GenBank/DDBJ whole genome shotgun (WGS) entry which is preliminary data.</text>
</comment>
<dbReference type="AlphaFoldDB" id="A0AAD7L295"/>
<accession>A0AAD7L295</accession>
<evidence type="ECO:0000313" key="1">
    <source>
        <dbReference type="EMBL" id="KAJ7949898.1"/>
    </source>
</evidence>
<sequence>MKNPTMADEQEPKALRDYVVPLVEGLHSSILRLLRHLWLPSPPLKNHLHWNKSLCHHSSGQRLDGEYAWTATSLTRPQGKTIFLFSLSIKCLIDWQVRLGGRIQGILQHCHSSNYRGHLGKSKLQLKSSNQVLPDDMVVLAEPDPDDMVQAIQKAITMLPKIDPQVMHTRYEGNNENVDVDGLDEDMVHVDIV</sequence>
<evidence type="ECO:0000313" key="2">
    <source>
        <dbReference type="Proteomes" id="UP001163823"/>
    </source>
</evidence>
<gene>
    <name evidence="1" type="ORF">O6P43_030183</name>
</gene>
<dbReference type="EMBL" id="JARAOO010000012">
    <property type="protein sequence ID" value="KAJ7949898.1"/>
    <property type="molecule type" value="Genomic_DNA"/>
</dbReference>
<protein>
    <submittedName>
        <fullName evidence="1">Phosphatidylinositol N-acetylglucosaminyltransferase subunit A</fullName>
    </submittedName>
</protein>
<keyword evidence="1" id="KW-0328">Glycosyltransferase</keyword>
<dbReference type="GO" id="GO:0016757">
    <property type="term" value="F:glycosyltransferase activity"/>
    <property type="evidence" value="ECO:0007669"/>
    <property type="project" value="UniProtKB-KW"/>
</dbReference>
<keyword evidence="2" id="KW-1185">Reference proteome</keyword>
<organism evidence="1 2">
    <name type="scientific">Quillaja saponaria</name>
    <name type="common">Soap bark tree</name>
    <dbReference type="NCBI Taxonomy" id="32244"/>
    <lineage>
        <taxon>Eukaryota</taxon>
        <taxon>Viridiplantae</taxon>
        <taxon>Streptophyta</taxon>
        <taxon>Embryophyta</taxon>
        <taxon>Tracheophyta</taxon>
        <taxon>Spermatophyta</taxon>
        <taxon>Magnoliopsida</taxon>
        <taxon>eudicotyledons</taxon>
        <taxon>Gunneridae</taxon>
        <taxon>Pentapetalae</taxon>
        <taxon>rosids</taxon>
        <taxon>fabids</taxon>
        <taxon>Fabales</taxon>
        <taxon>Quillajaceae</taxon>
        <taxon>Quillaja</taxon>
    </lineage>
</organism>
<dbReference type="Proteomes" id="UP001163823">
    <property type="component" value="Chromosome 12"/>
</dbReference>